<dbReference type="AlphaFoldDB" id="A0AAN7MLE5"/>
<evidence type="ECO:0000313" key="1">
    <source>
        <dbReference type="EMBL" id="KAK4797048.1"/>
    </source>
</evidence>
<name>A0AAN7MLE5_TRANT</name>
<protein>
    <submittedName>
        <fullName evidence="1">Uncharacterized protein</fullName>
    </submittedName>
</protein>
<dbReference type="Proteomes" id="UP001346149">
    <property type="component" value="Unassembled WGS sequence"/>
</dbReference>
<accession>A0AAN7MLE5</accession>
<gene>
    <name evidence="1" type="ORF">SAY86_029374</name>
</gene>
<organism evidence="1 2">
    <name type="scientific">Trapa natans</name>
    <name type="common">Water chestnut</name>
    <dbReference type="NCBI Taxonomy" id="22666"/>
    <lineage>
        <taxon>Eukaryota</taxon>
        <taxon>Viridiplantae</taxon>
        <taxon>Streptophyta</taxon>
        <taxon>Embryophyta</taxon>
        <taxon>Tracheophyta</taxon>
        <taxon>Spermatophyta</taxon>
        <taxon>Magnoliopsida</taxon>
        <taxon>eudicotyledons</taxon>
        <taxon>Gunneridae</taxon>
        <taxon>Pentapetalae</taxon>
        <taxon>rosids</taxon>
        <taxon>malvids</taxon>
        <taxon>Myrtales</taxon>
        <taxon>Lythraceae</taxon>
        <taxon>Trapa</taxon>
    </lineage>
</organism>
<keyword evidence="2" id="KW-1185">Reference proteome</keyword>
<dbReference type="EMBL" id="JAXQNO010000006">
    <property type="protein sequence ID" value="KAK4797048.1"/>
    <property type="molecule type" value="Genomic_DNA"/>
</dbReference>
<reference evidence="1 2" key="1">
    <citation type="journal article" date="2023" name="Hortic Res">
        <title>Pangenome of water caltrop reveals structural variations and asymmetric subgenome divergence after allopolyploidization.</title>
        <authorList>
            <person name="Zhang X."/>
            <person name="Chen Y."/>
            <person name="Wang L."/>
            <person name="Yuan Y."/>
            <person name="Fang M."/>
            <person name="Shi L."/>
            <person name="Lu R."/>
            <person name="Comes H.P."/>
            <person name="Ma Y."/>
            <person name="Chen Y."/>
            <person name="Huang G."/>
            <person name="Zhou Y."/>
            <person name="Zheng Z."/>
            <person name="Qiu Y."/>
        </authorList>
    </citation>
    <scope>NUCLEOTIDE SEQUENCE [LARGE SCALE GENOMIC DNA]</scope>
    <source>
        <strain evidence="1">F231</strain>
    </source>
</reference>
<comment type="caution">
    <text evidence="1">The sequence shown here is derived from an EMBL/GenBank/DDBJ whole genome shotgun (WGS) entry which is preliminary data.</text>
</comment>
<sequence length="117" mass="12909">MAGDGILTFSFILTFNFGDAIGQLEHQAREKLYLYQGFDPESINLPRNKLNFDAPEFSIRGMQNFTPFGKWFVSPRVSLSMRAFANICNSGVSAASLEEACLSLTACYGAMRAIGTH</sequence>
<proteinExistence type="predicted"/>
<evidence type="ECO:0000313" key="2">
    <source>
        <dbReference type="Proteomes" id="UP001346149"/>
    </source>
</evidence>